<dbReference type="GO" id="GO:0032153">
    <property type="term" value="C:cell division site"/>
    <property type="evidence" value="ECO:0007669"/>
    <property type="project" value="TreeGrafter"/>
</dbReference>
<dbReference type="PRINTS" id="PR00423">
    <property type="entry name" value="CELLDVISFTSZ"/>
</dbReference>
<dbReference type="SUPFAM" id="SSF55307">
    <property type="entry name" value="Tubulin C-terminal domain-like"/>
    <property type="match status" value="1"/>
</dbReference>
<proteinExistence type="predicted"/>
<dbReference type="InterPro" id="IPR024757">
    <property type="entry name" value="FtsZ_C"/>
</dbReference>
<name>A0A9J6NX05_9CLOT</name>
<dbReference type="InterPro" id="IPR037103">
    <property type="entry name" value="Tubulin/FtsZ-like_C"/>
</dbReference>
<reference evidence="4" key="2">
    <citation type="submission" date="2021-04" db="EMBL/GenBank/DDBJ databases">
        <authorList>
            <person name="Dong X."/>
        </authorList>
    </citation>
    <scope>NUCLEOTIDE SEQUENCE</scope>
    <source>
        <strain evidence="4">ZWT</strain>
    </source>
</reference>
<dbReference type="InterPro" id="IPR008280">
    <property type="entry name" value="Tub_FtsZ_C"/>
</dbReference>
<dbReference type="EMBL" id="JAGSOJ010000001">
    <property type="protein sequence ID" value="MCM1988795.1"/>
    <property type="molecule type" value="Genomic_DNA"/>
</dbReference>
<keyword evidence="5" id="KW-1185">Reference proteome</keyword>
<dbReference type="SUPFAM" id="SSF52490">
    <property type="entry name" value="Tubulin nucleotide-binding domain-like"/>
    <property type="match status" value="1"/>
</dbReference>
<evidence type="ECO:0000313" key="5">
    <source>
        <dbReference type="Proteomes" id="UP001056429"/>
    </source>
</evidence>
<dbReference type="GO" id="GO:0005737">
    <property type="term" value="C:cytoplasm"/>
    <property type="evidence" value="ECO:0007669"/>
    <property type="project" value="TreeGrafter"/>
</dbReference>
<reference evidence="4" key="1">
    <citation type="journal article" date="2021" name="mSystems">
        <title>Bacteria and Archaea Synergistically Convert Glycine Betaine to Biogenic Methane in the Formosa Cold Seep of the South China Sea.</title>
        <authorList>
            <person name="Li L."/>
            <person name="Zhang W."/>
            <person name="Zhang S."/>
            <person name="Song L."/>
            <person name="Sun Q."/>
            <person name="Zhang H."/>
            <person name="Xiang H."/>
            <person name="Dong X."/>
        </authorList>
    </citation>
    <scope>NUCLEOTIDE SEQUENCE</scope>
    <source>
        <strain evidence="4">ZWT</strain>
    </source>
</reference>
<dbReference type="InterPro" id="IPR045061">
    <property type="entry name" value="FtsZ/CetZ"/>
</dbReference>
<dbReference type="PANTHER" id="PTHR30314">
    <property type="entry name" value="CELL DIVISION PROTEIN FTSZ-RELATED"/>
    <property type="match status" value="1"/>
</dbReference>
<keyword evidence="1" id="KW-0547">Nucleotide-binding</keyword>
<organism evidence="4 5">
    <name type="scientific">Oceanirhabdus seepicola</name>
    <dbReference type="NCBI Taxonomy" id="2828781"/>
    <lineage>
        <taxon>Bacteria</taxon>
        <taxon>Bacillati</taxon>
        <taxon>Bacillota</taxon>
        <taxon>Clostridia</taxon>
        <taxon>Eubacteriales</taxon>
        <taxon>Clostridiaceae</taxon>
        <taxon>Oceanirhabdus</taxon>
    </lineage>
</organism>
<dbReference type="PANTHER" id="PTHR30314:SF3">
    <property type="entry name" value="MITOCHONDRIAL DIVISION PROTEIN FSZA"/>
    <property type="match status" value="1"/>
</dbReference>
<comment type="caution">
    <text evidence="4">The sequence shown here is derived from an EMBL/GenBank/DDBJ whole genome shotgun (WGS) entry which is preliminary data.</text>
</comment>
<dbReference type="InterPro" id="IPR036525">
    <property type="entry name" value="Tubulin/FtsZ_GTPase_sf"/>
</dbReference>
<dbReference type="SMART" id="SM00865">
    <property type="entry name" value="Tubulin_C"/>
    <property type="match status" value="1"/>
</dbReference>
<dbReference type="Pfam" id="PF12327">
    <property type="entry name" value="FtsZ_C"/>
    <property type="match status" value="1"/>
</dbReference>
<evidence type="ECO:0000313" key="4">
    <source>
        <dbReference type="EMBL" id="MCM1988795.1"/>
    </source>
</evidence>
<dbReference type="Gene3D" id="3.30.1330.20">
    <property type="entry name" value="Tubulin/FtsZ, C-terminal domain"/>
    <property type="match status" value="1"/>
</dbReference>
<protein>
    <recommendedName>
        <fullName evidence="3">Tubulin/FtsZ 2-layer sandwich domain-containing protein</fullName>
    </recommendedName>
</protein>
<dbReference type="Proteomes" id="UP001056429">
    <property type="component" value="Unassembled WGS sequence"/>
</dbReference>
<dbReference type="AlphaFoldDB" id="A0A9J6NX05"/>
<evidence type="ECO:0000256" key="1">
    <source>
        <dbReference type="ARBA" id="ARBA00022741"/>
    </source>
</evidence>
<accession>A0A9J6NX05</accession>
<dbReference type="GO" id="GO:0051301">
    <property type="term" value="P:cell division"/>
    <property type="evidence" value="ECO:0007669"/>
    <property type="project" value="TreeGrafter"/>
</dbReference>
<dbReference type="RefSeq" id="WP_250857663.1">
    <property type="nucleotide sequence ID" value="NZ_JAGSOJ010000001.1"/>
</dbReference>
<gene>
    <name evidence="4" type="ORF">KDK92_03510</name>
</gene>
<dbReference type="InterPro" id="IPR018316">
    <property type="entry name" value="Tubulin/FtsZ_2-layer-sand-dom"/>
</dbReference>
<dbReference type="Gene3D" id="3.40.50.1440">
    <property type="entry name" value="Tubulin/FtsZ, GTPase domain"/>
    <property type="match status" value="1"/>
</dbReference>
<keyword evidence="2" id="KW-0342">GTP-binding</keyword>
<sequence length="290" mass="32012">MMNFKEQLDVIAEITILCCGENEYNTLNNIFENIDTVSLFNLKDFNEIDVKEKSNKEEIVQAVRSSDISFVTITSGEEQLKLVHNAIQMCKNENVHTVGVGIKPALIEDVEKRKYFNHQIKYLKNQIDNLILIDNEKLINGDIILEELKELSNKALEDVVGGIINLITLPGIVNLDTTDVKVILNGNALSYVGIGNAIGDNRAAKAAKEALSSPLLCEPIHRAKSIILNITAGIDLGLLEINEIAELVQEAAMEEANIIFGAVIDESVEGVKVVIITSGYEDIRRLTVVK</sequence>
<dbReference type="InterPro" id="IPR003008">
    <property type="entry name" value="Tubulin_FtsZ_GTPase"/>
</dbReference>
<evidence type="ECO:0000259" key="3">
    <source>
        <dbReference type="SMART" id="SM00865"/>
    </source>
</evidence>
<evidence type="ECO:0000256" key="2">
    <source>
        <dbReference type="ARBA" id="ARBA00023134"/>
    </source>
</evidence>
<feature type="domain" description="Tubulin/FtsZ 2-layer sandwich" evidence="3">
    <location>
        <begin position="173"/>
        <end position="289"/>
    </location>
</feature>
<dbReference type="GO" id="GO:0003924">
    <property type="term" value="F:GTPase activity"/>
    <property type="evidence" value="ECO:0007669"/>
    <property type="project" value="InterPro"/>
</dbReference>
<dbReference type="GO" id="GO:0005525">
    <property type="term" value="F:GTP binding"/>
    <property type="evidence" value="ECO:0007669"/>
    <property type="project" value="UniProtKB-KW"/>
</dbReference>